<feature type="transmembrane region" description="Helical" evidence="2">
    <location>
        <begin position="174"/>
        <end position="192"/>
    </location>
</feature>
<feature type="region of interest" description="Disordered" evidence="1">
    <location>
        <begin position="1"/>
        <end position="63"/>
    </location>
</feature>
<keyword evidence="2" id="KW-1133">Transmembrane helix</keyword>
<gene>
    <name evidence="3" type="ORF">PCG10_009267</name>
</gene>
<accession>A0A9P5GKR5</accession>
<keyword evidence="2" id="KW-0472">Membrane</keyword>
<comment type="caution">
    <text evidence="3">The sequence shown here is derived from an EMBL/GenBank/DDBJ whole genome shotgun (WGS) entry which is preliminary data.</text>
</comment>
<organism evidence="3 4">
    <name type="scientific">Penicillium crustosum</name>
    <name type="common">Blue mold fungus</name>
    <dbReference type="NCBI Taxonomy" id="36656"/>
    <lineage>
        <taxon>Eukaryota</taxon>
        <taxon>Fungi</taxon>
        <taxon>Dikarya</taxon>
        <taxon>Ascomycota</taxon>
        <taxon>Pezizomycotina</taxon>
        <taxon>Eurotiomycetes</taxon>
        <taxon>Eurotiomycetidae</taxon>
        <taxon>Eurotiales</taxon>
        <taxon>Aspergillaceae</taxon>
        <taxon>Penicillium</taxon>
    </lineage>
</organism>
<evidence type="ECO:0000256" key="1">
    <source>
        <dbReference type="SAM" id="MobiDB-lite"/>
    </source>
</evidence>
<evidence type="ECO:0000313" key="4">
    <source>
        <dbReference type="Proteomes" id="UP000701341"/>
    </source>
</evidence>
<sequence length="640" mass="70205">MASNVNGTEPSYEQIQVTTEGEISRRPSVSENEGPPSANPPSEAGSDGENNAHKPSDPSQSPSNRLNDWFVWEILGLAISTGVLIALAAVLAQYNRNPQPSWRYMSLNSLISWLSTIFRAGIVISSSEALGQLKWIWFAQKRERPVQELGVYDSATRGPYGAIKLIWTLRARHFAVLGSIAVILAIAIDPFAQNLVYYYQDMVDDPFQQALLARTDNYTGSSNSSTNMLAGSGVDVVLKANVYSSLLNNDPQRPWATSQYSCPSGNCTWDPVAALEARALCADVTSLLSGSCIEPEDNFGITNCTLSLPGNQTQASYIGPDDGKSFRTGQEKDMIFVSNGVDTPVAESNRVNTTLGVVQFIARQKDLPPDRLLKTMSSTDGFEATECAIVPVVRSFRPSVENNVYKEETLATWGQSSLIRGDRLVAHYDLVPPWGPEMGTDQPNQVFGYDVMSSRVITKFVQDILTGHLSNSYGALYYLSTVPDPIYAGRDILVALGEGEVVGCGDYLPSRLNCTMENIAQAVSKSFRDSRYRLNAEDESGRAVGRVRISVTHVGVRWAWIVLPVLVLLLGILVLVGTLWKARQRCIPKWKNDLLPLLFLYSDMTDEKAGGFGLPAQGSLSHTKQMKVRLDTSDGRILLR</sequence>
<dbReference type="PANTHER" id="PTHR35394:SF5">
    <property type="entry name" value="DUF3176 DOMAIN-CONTAINING PROTEIN"/>
    <property type="match status" value="1"/>
</dbReference>
<name>A0A9P5GKR5_PENCR</name>
<feature type="transmembrane region" description="Helical" evidence="2">
    <location>
        <begin position="69"/>
        <end position="92"/>
    </location>
</feature>
<dbReference type="InterPro" id="IPR021514">
    <property type="entry name" value="DUF3176"/>
</dbReference>
<evidence type="ECO:0000313" key="3">
    <source>
        <dbReference type="EMBL" id="KAF7520348.1"/>
    </source>
</evidence>
<reference evidence="3" key="1">
    <citation type="submission" date="2020-02" db="EMBL/GenBank/DDBJ databases">
        <authorList>
            <person name="Lichtner F.J."/>
        </authorList>
    </citation>
    <scope>NUCLEOTIDE SEQUENCE</scope>
    <source>
        <strain evidence="3">G10</strain>
    </source>
</reference>
<dbReference type="Pfam" id="PF11374">
    <property type="entry name" value="DUF3176"/>
    <property type="match status" value="1"/>
</dbReference>
<dbReference type="Proteomes" id="UP000701341">
    <property type="component" value="Unassembled WGS sequence"/>
</dbReference>
<protein>
    <submittedName>
        <fullName evidence="3">Uncharacterized protein</fullName>
    </submittedName>
</protein>
<evidence type="ECO:0000256" key="2">
    <source>
        <dbReference type="SAM" id="Phobius"/>
    </source>
</evidence>
<feature type="compositionally biased region" description="Polar residues" evidence="1">
    <location>
        <begin position="1"/>
        <end position="31"/>
    </location>
</feature>
<proteinExistence type="predicted"/>
<keyword evidence="4" id="KW-1185">Reference proteome</keyword>
<keyword evidence="2" id="KW-0812">Transmembrane</keyword>
<dbReference type="AlphaFoldDB" id="A0A9P5GKR5"/>
<dbReference type="PANTHER" id="PTHR35394">
    <property type="entry name" value="DUF3176 DOMAIN-CONTAINING PROTEIN"/>
    <property type="match status" value="1"/>
</dbReference>
<dbReference type="EMBL" id="JAAOZQ010000075">
    <property type="protein sequence ID" value="KAF7520348.1"/>
    <property type="molecule type" value="Genomic_DNA"/>
</dbReference>
<feature type="transmembrane region" description="Helical" evidence="2">
    <location>
        <begin position="558"/>
        <end position="580"/>
    </location>
</feature>